<evidence type="ECO:0000256" key="2">
    <source>
        <dbReference type="ARBA" id="ARBA00007452"/>
    </source>
</evidence>
<dbReference type="Gene3D" id="2.40.50.140">
    <property type="entry name" value="Nucleic acid-binding proteins"/>
    <property type="match status" value="1"/>
</dbReference>
<dbReference type="STRING" id="644284.Arch_0972"/>
<evidence type="ECO:0000259" key="9">
    <source>
        <dbReference type="Pfam" id="PF11967"/>
    </source>
</evidence>
<reference evidence="10 11" key="1">
    <citation type="journal article" date="2010" name="Stand. Genomic Sci.">
        <title>Complete genome sequence of Arcanobacterium haemolyticum type strain (11018).</title>
        <authorList>
            <person name="Yasawong M."/>
            <person name="Teshima H."/>
            <person name="Lapidus A."/>
            <person name="Nolan M."/>
            <person name="Lucas S."/>
            <person name="Glavina Del Rio T."/>
            <person name="Tice H."/>
            <person name="Cheng J."/>
            <person name="Bruce D."/>
            <person name="Detter C."/>
            <person name="Tapia R."/>
            <person name="Han C."/>
            <person name="Goodwin L."/>
            <person name="Pitluck S."/>
            <person name="Liolios K."/>
            <person name="Ivanova N."/>
            <person name="Mavromatis K."/>
            <person name="Mikhailova N."/>
            <person name="Pati A."/>
            <person name="Chen A."/>
            <person name="Palaniappan K."/>
            <person name="Land M."/>
            <person name="Hauser L."/>
            <person name="Chang Y."/>
            <person name="Jeffries C."/>
            <person name="Rohde M."/>
            <person name="Sikorski J."/>
            <person name="Pukall R."/>
            <person name="Goker M."/>
            <person name="Woyke T."/>
            <person name="Bristow J."/>
            <person name="Eisen J."/>
            <person name="Markowitz V."/>
            <person name="Hugenholtz P."/>
            <person name="Kyrpides N."/>
            <person name="Klenk H."/>
        </authorList>
    </citation>
    <scope>NUCLEOTIDE SEQUENCE [LARGE SCALE GENOMIC DNA]</scope>
    <source>
        <strain evidence="11">ATCC 9345 / DSM 20595 / CCUG 17215 / LMG 16163 / NBRC 15585 / NCTC 8452 / 11018</strain>
    </source>
</reference>
<dbReference type="PANTHER" id="PTHR33991:SF1">
    <property type="entry name" value="DNA REPAIR PROTEIN RECO"/>
    <property type="match status" value="1"/>
</dbReference>
<dbReference type="PANTHER" id="PTHR33991">
    <property type="entry name" value="DNA REPAIR PROTEIN RECO"/>
    <property type="match status" value="1"/>
</dbReference>
<dbReference type="Pfam" id="PF02565">
    <property type="entry name" value="RecO_C"/>
    <property type="match status" value="1"/>
</dbReference>
<name>D7BP45_ARCHD</name>
<keyword evidence="5 8" id="KW-0233">DNA recombination</keyword>
<dbReference type="InterPro" id="IPR022572">
    <property type="entry name" value="DNA_rep/recomb_RecO_N"/>
</dbReference>
<dbReference type="Gene3D" id="1.20.1440.120">
    <property type="entry name" value="Recombination protein O, C-terminal domain"/>
    <property type="match status" value="1"/>
</dbReference>
<dbReference type="OrthoDB" id="9812244at2"/>
<sequence>MKTYRDDAIVLRTHDIGEADRVITMLSRNHGKIRAVAKGVRKTGSRFGARVEPFSHVDVQIYLGKTLDTISQVDTLSQYGRTIGRNYDAYTAASAIVEFADIINDSDSAADPQLFALLHGALYAVAQQVHPPELIVYSYILRSMMVAGWGFSIDECASCGVPGPHSALNIAAGGAVCDDCRPVGSATPSVETWQLLLALIVGDWASADAATIAARKSAAAIVGAYSQWHIEKHVKSLRLLDVK</sequence>
<dbReference type="SUPFAM" id="SSF57863">
    <property type="entry name" value="ArfGap/RecO-like zinc finger"/>
    <property type="match status" value="1"/>
</dbReference>
<evidence type="ECO:0000256" key="7">
    <source>
        <dbReference type="ARBA" id="ARBA00033409"/>
    </source>
</evidence>
<evidence type="ECO:0000256" key="5">
    <source>
        <dbReference type="ARBA" id="ARBA00023172"/>
    </source>
</evidence>
<dbReference type="Pfam" id="PF11967">
    <property type="entry name" value="RecO_N"/>
    <property type="match status" value="1"/>
</dbReference>
<keyword evidence="11" id="KW-1185">Reference proteome</keyword>
<evidence type="ECO:0000256" key="1">
    <source>
        <dbReference type="ARBA" id="ARBA00003065"/>
    </source>
</evidence>
<dbReference type="GO" id="GO:0006310">
    <property type="term" value="P:DNA recombination"/>
    <property type="evidence" value="ECO:0007669"/>
    <property type="project" value="UniProtKB-UniRule"/>
</dbReference>
<dbReference type="InterPro" id="IPR003717">
    <property type="entry name" value="RecO"/>
</dbReference>
<dbReference type="eggNOG" id="COG1381">
    <property type="taxonomic scope" value="Bacteria"/>
</dbReference>
<organism evidence="10 11">
    <name type="scientific">Arcanobacterium haemolyticum (strain ATCC 9345 / DSM 20595 / CCM 5947 / CCUG 17215 / LMG 16163 / NBRC 15585 / NCTC 8452 / 11018)</name>
    <dbReference type="NCBI Taxonomy" id="644284"/>
    <lineage>
        <taxon>Bacteria</taxon>
        <taxon>Bacillati</taxon>
        <taxon>Actinomycetota</taxon>
        <taxon>Actinomycetes</taxon>
        <taxon>Actinomycetales</taxon>
        <taxon>Actinomycetaceae</taxon>
        <taxon>Arcanobacterium</taxon>
    </lineage>
</organism>
<dbReference type="SUPFAM" id="SSF50249">
    <property type="entry name" value="Nucleic acid-binding proteins"/>
    <property type="match status" value="1"/>
</dbReference>
<proteinExistence type="inferred from homology"/>
<dbReference type="HAMAP" id="MF_00201">
    <property type="entry name" value="RecO"/>
    <property type="match status" value="1"/>
</dbReference>
<keyword evidence="4 8" id="KW-0227">DNA damage</keyword>
<comment type="similarity">
    <text evidence="2 8">Belongs to the RecO family.</text>
</comment>
<keyword evidence="6 8" id="KW-0234">DNA repair</keyword>
<dbReference type="GO" id="GO:0043590">
    <property type="term" value="C:bacterial nucleoid"/>
    <property type="evidence" value="ECO:0007669"/>
    <property type="project" value="TreeGrafter"/>
</dbReference>
<evidence type="ECO:0000256" key="3">
    <source>
        <dbReference type="ARBA" id="ARBA00021310"/>
    </source>
</evidence>
<protein>
    <recommendedName>
        <fullName evidence="3 8">DNA repair protein RecO</fullName>
    </recommendedName>
    <alternativeName>
        <fullName evidence="7 8">Recombination protein O</fullName>
    </alternativeName>
</protein>
<dbReference type="RefSeq" id="WP_013170190.1">
    <property type="nucleotide sequence ID" value="NC_014218.1"/>
</dbReference>
<dbReference type="KEGG" id="ahe:Arch_0972"/>
<evidence type="ECO:0000313" key="11">
    <source>
        <dbReference type="Proteomes" id="UP000000376"/>
    </source>
</evidence>
<accession>D7BP45</accession>
<dbReference type="GO" id="GO:0006302">
    <property type="term" value="P:double-strand break repair"/>
    <property type="evidence" value="ECO:0007669"/>
    <property type="project" value="TreeGrafter"/>
</dbReference>
<evidence type="ECO:0000256" key="8">
    <source>
        <dbReference type="HAMAP-Rule" id="MF_00201"/>
    </source>
</evidence>
<dbReference type="EMBL" id="CP002045">
    <property type="protein sequence ID" value="ADH92694.1"/>
    <property type="molecule type" value="Genomic_DNA"/>
</dbReference>
<dbReference type="InterPro" id="IPR037278">
    <property type="entry name" value="ARFGAP/RecO"/>
</dbReference>
<dbReference type="InterPro" id="IPR012340">
    <property type="entry name" value="NA-bd_OB-fold"/>
</dbReference>
<dbReference type="InterPro" id="IPR042242">
    <property type="entry name" value="RecO_C"/>
</dbReference>
<feature type="domain" description="DNA replication/recombination mediator RecO N-terminal" evidence="9">
    <location>
        <begin position="1"/>
        <end position="79"/>
    </location>
</feature>
<dbReference type="Proteomes" id="UP000000376">
    <property type="component" value="Chromosome"/>
</dbReference>
<gene>
    <name evidence="8" type="primary">recO</name>
    <name evidence="10" type="ordered locus">Arch_0972</name>
</gene>
<evidence type="ECO:0000313" key="10">
    <source>
        <dbReference type="EMBL" id="ADH92694.1"/>
    </source>
</evidence>
<dbReference type="NCBIfam" id="TIGR00613">
    <property type="entry name" value="reco"/>
    <property type="match status" value="1"/>
</dbReference>
<dbReference type="AlphaFoldDB" id="D7BP45"/>
<comment type="function">
    <text evidence="1 8">Involved in DNA repair and RecF pathway recombination.</text>
</comment>
<dbReference type="HOGENOM" id="CLU_066632_1_1_11"/>
<evidence type="ECO:0000256" key="6">
    <source>
        <dbReference type="ARBA" id="ARBA00023204"/>
    </source>
</evidence>
<evidence type="ECO:0000256" key="4">
    <source>
        <dbReference type="ARBA" id="ARBA00022763"/>
    </source>
</evidence>